<dbReference type="InterPro" id="IPR016130">
    <property type="entry name" value="Tyr_Pase_AS"/>
</dbReference>
<evidence type="ECO:0000256" key="1">
    <source>
        <dbReference type="ARBA" id="ARBA00009649"/>
    </source>
</evidence>
<gene>
    <name evidence="7" type="ORF">INT45_008176</name>
</gene>
<dbReference type="AlphaFoldDB" id="A0A8H7RW74"/>
<feature type="region of interest" description="Disordered" evidence="3">
    <location>
        <begin position="120"/>
        <end position="147"/>
    </location>
</feature>
<dbReference type="SUPFAM" id="SSF52799">
    <property type="entry name" value="(Phosphotyrosine protein) phosphatases II"/>
    <property type="match status" value="1"/>
</dbReference>
<evidence type="ECO:0000313" key="7">
    <source>
        <dbReference type="EMBL" id="KAG2218939.1"/>
    </source>
</evidence>
<dbReference type="InterPro" id="IPR029021">
    <property type="entry name" value="Prot-tyrosine_phosphatase-like"/>
</dbReference>
<accession>A0A8H7RW74</accession>
<dbReference type="GO" id="GO:0004725">
    <property type="term" value="F:protein tyrosine phosphatase activity"/>
    <property type="evidence" value="ECO:0007669"/>
    <property type="project" value="UniProtKB-EC"/>
</dbReference>
<dbReference type="InterPro" id="IPR000242">
    <property type="entry name" value="PTP_cat"/>
</dbReference>
<dbReference type="CDD" id="cd18533">
    <property type="entry name" value="PTP_fungal"/>
    <property type="match status" value="1"/>
</dbReference>
<evidence type="ECO:0000256" key="3">
    <source>
        <dbReference type="SAM" id="MobiDB-lite"/>
    </source>
</evidence>
<comment type="similarity">
    <text evidence="1">Belongs to the protein-tyrosine phosphatase family. Non-receptor class subfamily.</text>
</comment>
<feature type="compositionally biased region" description="Low complexity" evidence="3">
    <location>
        <begin position="31"/>
        <end position="51"/>
    </location>
</feature>
<dbReference type="PROSITE" id="PS00383">
    <property type="entry name" value="TYR_PHOSPHATASE_1"/>
    <property type="match status" value="1"/>
</dbReference>
<keyword evidence="8" id="KW-1185">Reference proteome</keyword>
<dbReference type="PANTHER" id="PTHR19134:SF449">
    <property type="entry name" value="TYROSINE-PROTEIN PHOSPHATASE 1"/>
    <property type="match status" value="1"/>
</dbReference>
<evidence type="ECO:0000259" key="5">
    <source>
        <dbReference type="PROSITE" id="PS50056"/>
    </source>
</evidence>
<dbReference type="SMART" id="SM00450">
    <property type="entry name" value="RHOD"/>
    <property type="match status" value="1"/>
</dbReference>
<dbReference type="InterPro" id="IPR050348">
    <property type="entry name" value="Protein-Tyr_Phosphatase"/>
</dbReference>
<dbReference type="Gene3D" id="3.40.250.10">
    <property type="entry name" value="Rhodanese-like domain"/>
    <property type="match status" value="1"/>
</dbReference>
<dbReference type="SUPFAM" id="SSF52821">
    <property type="entry name" value="Rhodanese/Cell cycle control phosphatase"/>
    <property type="match status" value="1"/>
</dbReference>
<organism evidence="7 8">
    <name type="scientific">Circinella minor</name>
    <dbReference type="NCBI Taxonomy" id="1195481"/>
    <lineage>
        <taxon>Eukaryota</taxon>
        <taxon>Fungi</taxon>
        <taxon>Fungi incertae sedis</taxon>
        <taxon>Mucoromycota</taxon>
        <taxon>Mucoromycotina</taxon>
        <taxon>Mucoromycetes</taxon>
        <taxon>Mucorales</taxon>
        <taxon>Lichtheimiaceae</taxon>
        <taxon>Circinella</taxon>
    </lineage>
</organism>
<dbReference type="InterPro" id="IPR036873">
    <property type="entry name" value="Rhodanese-like_dom_sf"/>
</dbReference>
<dbReference type="PROSITE" id="PS50056">
    <property type="entry name" value="TYR_PHOSPHATASE_2"/>
    <property type="match status" value="1"/>
</dbReference>
<dbReference type="InterPro" id="IPR001763">
    <property type="entry name" value="Rhodanese-like_dom"/>
</dbReference>
<proteinExistence type="inferred from homology"/>
<dbReference type="PROSITE" id="PS50206">
    <property type="entry name" value="RHODANESE_3"/>
    <property type="match status" value="1"/>
</dbReference>
<evidence type="ECO:0000313" key="8">
    <source>
        <dbReference type="Proteomes" id="UP000646827"/>
    </source>
</evidence>
<dbReference type="OrthoDB" id="10253954at2759"/>
<dbReference type="PRINTS" id="PR00700">
    <property type="entry name" value="PRTYPHPHTASE"/>
</dbReference>
<evidence type="ECO:0000259" key="4">
    <source>
        <dbReference type="PROSITE" id="PS50055"/>
    </source>
</evidence>
<dbReference type="CDD" id="cd01446">
    <property type="entry name" value="DSP_MapKP"/>
    <property type="match status" value="1"/>
</dbReference>
<dbReference type="SMART" id="SM00404">
    <property type="entry name" value="PTPc_motif"/>
    <property type="match status" value="1"/>
</dbReference>
<comment type="caution">
    <text evidence="7">The sequence shown here is derived from an EMBL/GenBank/DDBJ whole genome shotgun (WGS) entry which is preliminary data.</text>
</comment>
<dbReference type="EMBL" id="JAEPRB010000203">
    <property type="protein sequence ID" value="KAG2218939.1"/>
    <property type="molecule type" value="Genomic_DNA"/>
</dbReference>
<name>A0A8H7RW74_9FUNG</name>
<dbReference type="Pfam" id="PF00581">
    <property type="entry name" value="Rhodanese"/>
    <property type="match status" value="1"/>
</dbReference>
<dbReference type="Gene3D" id="3.90.190.10">
    <property type="entry name" value="Protein tyrosine phosphatase superfamily"/>
    <property type="match status" value="1"/>
</dbReference>
<sequence>MSVTFESPSHRTQNNDSYFTPLNMPTLMSTNSNNNSNNDAPTTAGATGSGSNTPYYTAPVDPMIHQDFLNAIRARHANQTGFSMSNPSSPPPRSTPPITTAAIVERNGFILNGGGGALANRRMLRGNNNNSNNHHQHQSSRQQNQANPIEPRQLHSILANKGGMDKILILDTRSFVQFSQGRIKTAINISIPNTILKRPTFTMDRVYEAIVHESDKKRLERWQSMDKIILYDQSTSQSLPDNSAASYMCTKLSQAGYKGQLLYLKGGFEAFSTIFSNECEASSSSSSSSGGSLPHLRLPGQQTKTQGSKAFSLRLPEAAVGNVGPFTAPMPQFENHAFNPFFSNIRQNMELSHGPIRERFTIRLPQDCDVNSETGSIKANNPRCLNGESYMDSQGYFVVPKWLRQTVVNGEGSALLAEMYEKLERIEQRRLQNIMLYHSKHTQTNSNDFPLSIVAGIERGTLNRYTNIWPFEYTRVKLVNPRNDSTDYINASYIQYADQQNDDTGGMNDSHVSKASIRCMQTGASRKGNEHDYRRYISSQGPLPDTFADFWQMVWDQNSYVIVMLTKQEEMNKIKCHQYWPDKINSPTRYGCVTVTLFSETVRRVRENEQDDVIIIRQLLVQHNSSDTRRTITQLQYTGWMDFGVPETPEGTLQTVAAADEAQVLYESQYEGQVGPMVVHCSAGCGRSGAFCAIDTVIHRMMSEQRSSPDKDLLFDTISMFREQRVSMVQTLRQFVFCYETIWWWLLGYGSTPSVAMDLSD</sequence>
<dbReference type="PROSITE" id="PS50055">
    <property type="entry name" value="TYR_PHOSPHATASE_PTP"/>
    <property type="match status" value="1"/>
</dbReference>
<feature type="compositionally biased region" description="Polar residues" evidence="3">
    <location>
        <begin position="1"/>
        <end position="20"/>
    </location>
</feature>
<feature type="domain" description="Rhodanese" evidence="6">
    <location>
        <begin position="163"/>
        <end position="280"/>
    </location>
</feature>
<protein>
    <recommendedName>
        <fullName evidence="2">protein-tyrosine-phosphatase</fullName>
        <ecNumber evidence="2">3.1.3.48</ecNumber>
    </recommendedName>
</protein>
<feature type="domain" description="Tyrosine specific protein phosphatases" evidence="5">
    <location>
        <begin position="650"/>
        <end position="736"/>
    </location>
</feature>
<dbReference type="SMART" id="SM00194">
    <property type="entry name" value="PTPc"/>
    <property type="match status" value="1"/>
</dbReference>
<feature type="region of interest" description="Disordered" evidence="3">
    <location>
        <begin position="1"/>
        <end position="54"/>
    </location>
</feature>
<dbReference type="Pfam" id="PF00102">
    <property type="entry name" value="Y_phosphatase"/>
    <property type="match status" value="1"/>
</dbReference>
<dbReference type="PANTHER" id="PTHR19134">
    <property type="entry name" value="RECEPTOR-TYPE TYROSINE-PROTEIN PHOSPHATASE"/>
    <property type="match status" value="1"/>
</dbReference>
<dbReference type="InterPro" id="IPR000387">
    <property type="entry name" value="Tyr_Pase_dom"/>
</dbReference>
<dbReference type="Proteomes" id="UP000646827">
    <property type="component" value="Unassembled WGS sequence"/>
</dbReference>
<reference evidence="7 8" key="1">
    <citation type="submission" date="2020-12" db="EMBL/GenBank/DDBJ databases">
        <title>Metabolic potential, ecology and presence of endohyphal bacteria is reflected in genomic diversity of Mucoromycotina.</title>
        <authorList>
            <person name="Muszewska A."/>
            <person name="Okrasinska A."/>
            <person name="Steczkiewicz K."/>
            <person name="Drgas O."/>
            <person name="Orlowska M."/>
            <person name="Perlinska-Lenart U."/>
            <person name="Aleksandrzak-Piekarczyk T."/>
            <person name="Szatraj K."/>
            <person name="Zielenkiewicz U."/>
            <person name="Pilsyk S."/>
            <person name="Malc E."/>
            <person name="Mieczkowski P."/>
            <person name="Kruszewska J.S."/>
            <person name="Biernat P."/>
            <person name="Pawlowska J."/>
        </authorList>
    </citation>
    <scope>NUCLEOTIDE SEQUENCE [LARGE SCALE GENOMIC DNA]</scope>
    <source>
        <strain evidence="7 8">CBS 142.35</strain>
    </source>
</reference>
<feature type="domain" description="Tyrosine-protein phosphatase" evidence="4">
    <location>
        <begin position="463"/>
        <end position="745"/>
    </location>
</feature>
<dbReference type="InterPro" id="IPR003595">
    <property type="entry name" value="Tyr_Pase_cat"/>
</dbReference>
<evidence type="ECO:0000259" key="6">
    <source>
        <dbReference type="PROSITE" id="PS50206"/>
    </source>
</evidence>
<evidence type="ECO:0000256" key="2">
    <source>
        <dbReference type="ARBA" id="ARBA00013064"/>
    </source>
</evidence>
<feature type="region of interest" description="Disordered" evidence="3">
    <location>
        <begin position="284"/>
        <end position="307"/>
    </location>
</feature>
<feature type="compositionally biased region" description="Low complexity" evidence="3">
    <location>
        <begin position="127"/>
        <end position="147"/>
    </location>
</feature>
<dbReference type="EC" id="3.1.3.48" evidence="2"/>